<comment type="caution">
    <text evidence="2">The sequence shown here is derived from an EMBL/GenBank/DDBJ whole genome shotgun (WGS) entry which is preliminary data.</text>
</comment>
<feature type="region of interest" description="Disordered" evidence="1">
    <location>
        <begin position="1"/>
        <end position="26"/>
    </location>
</feature>
<dbReference type="EMBL" id="CAJVAS010000037">
    <property type="protein sequence ID" value="CAG7647211.1"/>
    <property type="molecule type" value="Genomic_DNA"/>
</dbReference>
<name>A0A916NRG3_9BACL</name>
<dbReference type="Proteomes" id="UP000693672">
    <property type="component" value="Unassembled WGS sequence"/>
</dbReference>
<proteinExistence type="predicted"/>
<dbReference type="AlphaFoldDB" id="A0A916NRG3"/>
<dbReference type="RefSeq" id="WP_218095064.1">
    <property type="nucleotide sequence ID" value="NZ_CAJVAS010000037.1"/>
</dbReference>
<evidence type="ECO:0000313" key="2">
    <source>
        <dbReference type="EMBL" id="CAG7647211.1"/>
    </source>
</evidence>
<sequence>MSSLREGRMGESLVNGNTVNTGGSGDHARAAGAAGKKILERQRFNWNDCYNSFALALYGAMKYGNPSITLPQALVYTGQAFVINTDTNVMPMDVFGDGSLLRAALHNLGFDMEMFAANMYGRDWNETAVEQALDMIRKSIDRGIAVVGFNLDNYEHGLIYGYDDERNMLNVHDINARSGGELAYEAFGRRSRNGTPIDPELFVLVLKARDAFPQLNVSRYNDKDDTSYRKTLHTALSLAIRHIEDDGEKRNGRRNGIAAIDAWIQAFEAGTAHRFFTSYNLLWVTSSRQHLIPFFTQSAITHCMAIQDRALQQMMLKAADVYLSSYGAWLGLRDLFPFPKGADTTDPHLRSEAVRLLREAREAETAGLAVLHDMVRHLS</sequence>
<organism evidence="2 3">
    <name type="scientific">Paenibacillus solanacearum</name>
    <dbReference type="NCBI Taxonomy" id="2048548"/>
    <lineage>
        <taxon>Bacteria</taxon>
        <taxon>Bacillati</taxon>
        <taxon>Bacillota</taxon>
        <taxon>Bacilli</taxon>
        <taxon>Bacillales</taxon>
        <taxon>Paenibacillaceae</taxon>
        <taxon>Paenibacillus</taxon>
    </lineage>
</organism>
<gene>
    <name evidence="2" type="ORF">PAESOLCIP111_05339</name>
</gene>
<evidence type="ECO:0000256" key="1">
    <source>
        <dbReference type="SAM" id="MobiDB-lite"/>
    </source>
</evidence>
<reference evidence="2" key="1">
    <citation type="submission" date="2021-06" db="EMBL/GenBank/DDBJ databases">
        <authorList>
            <person name="Criscuolo A."/>
        </authorList>
    </citation>
    <scope>NUCLEOTIDE SEQUENCE</scope>
    <source>
        <strain evidence="2">CIP111600</strain>
    </source>
</reference>
<protein>
    <submittedName>
        <fullName evidence="2">Uncharacterized protein</fullName>
    </submittedName>
</protein>
<accession>A0A916NRG3</accession>
<evidence type="ECO:0000313" key="3">
    <source>
        <dbReference type="Proteomes" id="UP000693672"/>
    </source>
</evidence>
<keyword evidence="3" id="KW-1185">Reference proteome</keyword>